<organism evidence="1 2">
    <name type="scientific">Prevotella dentalis (strain ATCC 49559 / DSM 3688 / JCM 13448 / NCTC 12043 / ES 2772)</name>
    <name type="common">Mitsuokella dentalis</name>
    <dbReference type="NCBI Taxonomy" id="908937"/>
    <lineage>
        <taxon>Bacteria</taxon>
        <taxon>Pseudomonadati</taxon>
        <taxon>Bacteroidota</taxon>
        <taxon>Bacteroidia</taxon>
        <taxon>Bacteroidales</taxon>
        <taxon>Prevotellaceae</taxon>
        <taxon>Prevotella</taxon>
    </lineage>
</organism>
<name>L0JB26_PREDD</name>
<evidence type="ECO:0000313" key="2">
    <source>
        <dbReference type="Proteomes" id="UP000010862"/>
    </source>
</evidence>
<accession>L0JB26</accession>
<proteinExistence type="predicted"/>
<protein>
    <submittedName>
        <fullName evidence="1">Uncharacterized protein</fullName>
    </submittedName>
</protein>
<sequence>MAACRFGGFRVATVGLPAAAGGSQSAKKWVKAVVKWPGGGGVWEKEGCNGGERWGMEAVCRLVSGRNAKKKVQLSSGCTLCWRCKCRRMAVRPLYNKRCKLSRRPHGPARGAGWSCRGGSLAEQPQQLGHALGSTLTDVGDLPADARRYGIGVDEIHRTVAPCVLHQPGCGVHIE</sequence>
<reference evidence="2" key="1">
    <citation type="submission" date="2012-02" db="EMBL/GenBank/DDBJ databases">
        <title>Complete sequence of chromosome 1 of Prevotella dentalis DSM 3688.</title>
        <authorList>
            <person name="Lucas S."/>
            <person name="Copeland A."/>
            <person name="Lapidus A."/>
            <person name="Glavina del Rio T."/>
            <person name="Dalin E."/>
            <person name="Tice H."/>
            <person name="Bruce D."/>
            <person name="Goodwin L."/>
            <person name="Pitluck S."/>
            <person name="Peters L."/>
            <person name="Mikhailova N."/>
            <person name="Chertkov O."/>
            <person name="Kyrpides N."/>
            <person name="Mavromatis K."/>
            <person name="Ivanova N."/>
            <person name="Brettin T."/>
            <person name="Detter J.C."/>
            <person name="Han C."/>
            <person name="Larimer F."/>
            <person name="Land M."/>
            <person name="Hauser L."/>
            <person name="Markowitz V."/>
            <person name="Cheng J.-F."/>
            <person name="Hugenholtz P."/>
            <person name="Woyke T."/>
            <person name="Wu D."/>
            <person name="Gronow S."/>
            <person name="Wellnitz S."/>
            <person name="Brambilla E."/>
            <person name="Klenk H.-P."/>
            <person name="Eisen J.A."/>
        </authorList>
    </citation>
    <scope>NUCLEOTIDE SEQUENCE [LARGE SCALE GENOMIC DNA]</scope>
    <source>
        <strain evidence="2">ATCC 49559 / DSM 3688 / JCM 13448 / NCTC 12043 / ES 2772</strain>
    </source>
</reference>
<evidence type="ECO:0000313" key="1">
    <source>
        <dbReference type="EMBL" id="AGB28735.1"/>
    </source>
</evidence>
<dbReference type="KEGG" id="pdt:Prede_1420"/>
<dbReference type="EMBL" id="CP003368">
    <property type="protein sequence ID" value="AGB28735.1"/>
    <property type="molecule type" value="Genomic_DNA"/>
</dbReference>
<gene>
    <name evidence="1" type="ordered locus">Prede_1420</name>
</gene>
<dbReference type="Proteomes" id="UP000010862">
    <property type="component" value="Chromosome 1"/>
</dbReference>
<dbReference type="HOGENOM" id="CLU_1531196_0_0_10"/>
<keyword evidence="2" id="KW-1185">Reference proteome</keyword>
<dbReference type="AlphaFoldDB" id="L0JB26"/>